<evidence type="ECO:0000259" key="4">
    <source>
        <dbReference type="Pfam" id="PF08698"/>
    </source>
</evidence>
<sequence>MDIVIDTVGEKELINDLSTSDEESSESDFESESDCEVPDNFSVSYKTSYDDEPKKKKSKDDIINFNDTYVNINVGRALSADPAEMERRHKRVLEEILKKSVIRPGIEKLEVLPKYELSRHKLQKLRKEERAKSKGKDWYNLPATEMTEEMKNDLEVLQMRSVLDPKQFYKKNDLKVLPKYFQVGRIVETPADFYNSRVPKKERKNTMVEELLADAEFKRYNKRKYKEIIEEKKKKGHSRAHRIAKKLKKKNK</sequence>
<dbReference type="InterPro" id="IPR014810">
    <property type="entry name" value="Fcf2_C"/>
</dbReference>
<dbReference type="Proteomes" id="UP000792457">
    <property type="component" value="Unassembled WGS sequence"/>
</dbReference>
<proteinExistence type="predicted"/>
<dbReference type="PANTHER" id="PTHR21686:SF12">
    <property type="entry name" value="DEOXYNUCLEOTIDYLTRANSFERASE TERMINAL-INTERACTING PROTEIN 2"/>
    <property type="match status" value="1"/>
</dbReference>
<dbReference type="GO" id="GO:0005730">
    <property type="term" value="C:nucleolus"/>
    <property type="evidence" value="ECO:0007669"/>
    <property type="project" value="UniProtKB-SubCell"/>
</dbReference>
<accession>A0A8K0KG01</accession>
<comment type="caution">
    <text evidence="5">The sequence shown here is derived from an EMBL/GenBank/DDBJ whole genome shotgun (WGS) entry which is preliminary data.</text>
</comment>
<reference evidence="5" key="2">
    <citation type="submission" date="2017-10" db="EMBL/GenBank/DDBJ databases">
        <title>Ladona fulva Genome sequencing and assembly.</title>
        <authorList>
            <person name="Murali S."/>
            <person name="Richards S."/>
            <person name="Bandaranaike D."/>
            <person name="Bellair M."/>
            <person name="Blankenburg K."/>
            <person name="Chao H."/>
            <person name="Dinh H."/>
            <person name="Doddapaneni H."/>
            <person name="Dugan-Rocha S."/>
            <person name="Elkadiri S."/>
            <person name="Gnanaolivu R."/>
            <person name="Hernandez B."/>
            <person name="Skinner E."/>
            <person name="Javaid M."/>
            <person name="Lee S."/>
            <person name="Li M."/>
            <person name="Ming W."/>
            <person name="Munidasa M."/>
            <person name="Muniz J."/>
            <person name="Nguyen L."/>
            <person name="Hughes D."/>
            <person name="Osuji N."/>
            <person name="Pu L.-L."/>
            <person name="Puazo M."/>
            <person name="Qu C."/>
            <person name="Quiroz J."/>
            <person name="Raj R."/>
            <person name="Weissenberger G."/>
            <person name="Xin Y."/>
            <person name="Zou X."/>
            <person name="Han Y."/>
            <person name="Worley K."/>
            <person name="Muzny D."/>
            <person name="Gibbs R."/>
        </authorList>
    </citation>
    <scope>NUCLEOTIDE SEQUENCE</scope>
    <source>
        <strain evidence="5">Sampled in the wild</strain>
    </source>
</reference>
<dbReference type="InterPro" id="IPR039883">
    <property type="entry name" value="Fcf2/DNTTIP2"/>
</dbReference>
<keyword evidence="6" id="KW-1185">Reference proteome</keyword>
<reference evidence="5" key="1">
    <citation type="submission" date="2013-04" db="EMBL/GenBank/DDBJ databases">
        <authorList>
            <person name="Qu J."/>
            <person name="Murali S.C."/>
            <person name="Bandaranaike D."/>
            <person name="Bellair M."/>
            <person name="Blankenburg K."/>
            <person name="Chao H."/>
            <person name="Dinh H."/>
            <person name="Doddapaneni H."/>
            <person name="Downs B."/>
            <person name="Dugan-Rocha S."/>
            <person name="Elkadiri S."/>
            <person name="Gnanaolivu R.D."/>
            <person name="Hernandez B."/>
            <person name="Javaid M."/>
            <person name="Jayaseelan J.C."/>
            <person name="Lee S."/>
            <person name="Li M."/>
            <person name="Ming W."/>
            <person name="Munidasa M."/>
            <person name="Muniz J."/>
            <person name="Nguyen L."/>
            <person name="Ongeri F."/>
            <person name="Osuji N."/>
            <person name="Pu L.-L."/>
            <person name="Puazo M."/>
            <person name="Qu C."/>
            <person name="Quiroz J."/>
            <person name="Raj R."/>
            <person name="Weissenberger G."/>
            <person name="Xin Y."/>
            <person name="Zou X."/>
            <person name="Han Y."/>
            <person name="Richards S."/>
            <person name="Worley K."/>
            <person name="Muzny D."/>
            <person name="Gibbs R."/>
        </authorList>
    </citation>
    <scope>NUCLEOTIDE SEQUENCE</scope>
    <source>
        <strain evidence="5">Sampled in the wild</strain>
    </source>
</reference>
<dbReference type="OrthoDB" id="427886at2759"/>
<feature type="region of interest" description="Disordered" evidence="3">
    <location>
        <begin position="232"/>
        <end position="252"/>
    </location>
</feature>
<protein>
    <recommendedName>
        <fullName evidence="4">Fcf2 pre-rRNA processing C-terminal domain-containing protein</fullName>
    </recommendedName>
</protein>
<dbReference type="AlphaFoldDB" id="A0A8K0KG01"/>
<evidence type="ECO:0000313" key="5">
    <source>
        <dbReference type="EMBL" id="KAG8231628.1"/>
    </source>
</evidence>
<evidence type="ECO:0000256" key="3">
    <source>
        <dbReference type="SAM" id="MobiDB-lite"/>
    </source>
</evidence>
<feature type="compositionally biased region" description="Basic and acidic residues" evidence="3">
    <location>
        <begin position="48"/>
        <end position="57"/>
    </location>
</feature>
<comment type="subcellular location">
    <subcellularLocation>
        <location evidence="1">Nucleus</location>
        <location evidence="1">Nucleolus</location>
    </subcellularLocation>
</comment>
<evidence type="ECO:0000256" key="1">
    <source>
        <dbReference type="ARBA" id="ARBA00004604"/>
    </source>
</evidence>
<keyword evidence="2" id="KW-0539">Nucleus</keyword>
<dbReference type="PANTHER" id="PTHR21686">
    <property type="entry name" value="DEOXYNUCLEOTIDYLTRANSFERASE TERMINAL-INTERACTING PROTEIN 2"/>
    <property type="match status" value="1"/>
</dbReference>
<feature type="region of interest" description="Disordered" evidence="3">
    <location>
        <begin position="14"/>
        <end position="57"/>
    </location>
</feature>
<evidence type="ECO:0000256" key="2">
    <source>
        <dbReference type="ARBA" id="ARBA00023242"/>
    </source>
</evidence>
<dbReference type="GO" id="GO:0003723">
    <property type="term" value="F:RNA binding"/>
    <property type="evidence" value="ECO:0007669"/>
    <property type="project" value="TreeGrafter"/>
</dbReference>
<evidence type="ECO:0000313" key="6">
    <source>
        <dbReference type="Proteomes" id="UP000792457"/>
    </source>
</evidence>
<gene>
    <name evidence="5" type="ORF">J437_LFUL011469</name>
</gene>
<dbReference type="GO" id="GO:0006396">
    <property type="term" value="P:RNA processing"/>
    <property type="evidence" value="ECO:0007669"/>
    <property type="project" value="TreeGrafter"/>
</dbReference>
<dbReference type="Pfam" id="PF08698">
    <property type="entry name" value="Fcf2"/>
    <property type="match status" value="1"/>
</dbReference>
<feature type="compositionally biased region" description="Acidic residues" evidence="3">
    <location>
        <begin position="19"/>
        <end position="37"/>
    </location>
</feature>
<feature type="compositionally biased region" description="Basic residues" evidence="3">
    <location>
        <begin position="234"/>
        <end position="252"/>
    </location>
</feature>
<feature type="domain" description="Fcf2 pre-rRNA processing C-terminal" evidence="4">
    <location>
        <begin position="131"/>
        <end position="224"/>
    </location>
</feature>
<dbReference type="EMBL" id="KZ308565">
    <property type="protein sequence ID" value="KAG8231628.1"/>
    <property type="molecule type" value="Genomic_DNA"/>
</dbReference>
<name>A0A8K0KG01_LADFU</name>
<organism evidence="5 6">
    <name type="scientific">Ladona fulva</name>
    <name type="common">Scarce chaser dragonfly</name>
    <name type="synonym">Libellula fulva</name>
    <dbReference type="NCBI Taxonomy" id="123851"/>
    <lineage>
        <taxon>Eukaryota</taxon>
        <taxon>Metazoa</taxon>
        <taxon>Ecdysozoa</taxon>
        <taxon>Arthropoda</taxon>
        <taxon>Hexapoda</taxon>
        <taxon>Insecta</taxon>
        <taxon>Pterygota</taxon>
        <taxon>Palaeoptera</taxon>
        <taxon>Odonata</taxon>
        <taxon>Epiprocta</taxon>
        <taxon>Anisoptera</taxon>
        <taxon>Libelluloidea</taxon>
        <taxon>Libellulidae</taxon>
        <taxon>Ladona</taxon>
    </lineage>
</organism>